<dbReference type="InterPro" id="IPR025392">
    <property type="entry name" value="DUF4124"/>
</dbReference>
<evidence type="ECO:0000313" key="3">
    <source>
        <dbReference type="EMBL" id="KXS31718.1"/>
    </source>
</evidence>
<dbReference type="Proteomes" id="UP000070578">
    <property type="component" value="Unassembled WGS sequence"/>
</dbReference>
<protein>
    <recommendedName>
        <fullName evidence="2">DUF4124 domain-containing protein</fullName>
    </recommendedName>
</protein>
<feature type="domain" description="DUF4124" evidence="2">
    <location>
        <begin position="23"/>
        <end position="71"/>
    </location>
</feature>
<sequence>MSFQILSMRPVLFAASTMLVCSVACAAHADDLVYKYTGQDGVTVYSQTLPESYSPGNVQTVKIETLPTEQKRAAIRMLDALQKKSNSSAAGRSTKLDIADQHIAAAIKNLQRAELNLQNGSTPVGGDRVANIGGGTRLRESYFSRLSNLQSVVEQAKLALDQAYTERNNLR</sequence>
<organism evidence="3 4">
    <name type="scientific">Candidatus Gallionella acididurans</name>
    <dbReference type="NCBI Taxonomy" id="1796491"/>
    <lineage>
        <taxon>Bacteria</taxon>
        <taxon>Pseudomonadati</taxon>
        <taxon>Pseudomonadota</taxon>
        <taxon>Betaproteobacteria</taxon>
        <taxon>Nitrosomonadales</taxon>
        <taxon>Gallionellaceae</taxon>
        <taxon>Gallionella</taxon>
    </lineage>
</organism>
<keyword evidence="1" id="KW-0732">Signal</keyword>
<comment type="caution">
    <text evidence="3">The sequence shown here is derived from an EMBL/GenBank/DDBJ whole genome shotgun (WGS) entry which is preliminary data.</text>
</comment>
<feature type="signal peptide" evidence="1">
    <location>
        <begin position="1"/>
        <end position="29"/>
    </location>
</feature>
<dbReference type="AlphaFoldDB" id="A0A139BS18"/>
<dbReference type="Pfam" id="PF13511">
    <property type="entry name" value="DUF4124"/>
    <property type="match status" value="1"/>
</dbReference>
<accession>A0A139BS18</accession>
<evidence type="ECO:0000256" key="1">
    <source>
        <dbReference type="SAM" id="SignalP"/>
    </source>
</evidence>
<feature type="chain" id="PRO_5007483925" description="DUF4124 domain-containing protein" evidence="1">
    <location>
        <begin position="30"/>
        <end position="171"/>
    </location>
</feature>
<evidence type="ECO:0000313" key="4">
    <source>
        <dbReference type="Proteomes" id="UP000070578"/>
    </source>
</evidence>
<proteinExistence type="predicted"/>
<name>A0A139BS18_9PROT</name>
<dbReference type="EMBL" id="LSLI01000060">
    <property type="protein sequence ID" value="KXS31718.1"/>
    <property type="molecule type" value="Genomic_DNA"/>
</dbReference>
<evidence type="ECO:0000259" key="2">
    <source>
        <dbReference type="Pfam" id="PF13511"/>
    </source>
</evidence>
<gene>
    <name evidence="3" type="ORF">AWT59_2163</name>
</gene>
<reference evidence="3 4" key="2">
    <citation type="submission" date="2016-03" db="EMBL/GenBank/DDBJ databases">
        <title>New uncultured bacterium of the family Gallionellaceae from acid mine drainage: description and reconstruction of genome based on metagenomic analysis of microbial community.</title>
        <authorList>
            <person name="Kadnikov V."/>
            <person name="Ivasenko D."/>
            <person name="Beletsky A."/>
            <person name="Mardanov A."/>
            <person name="Danilova E."/>
            <person name="Pimenov N."/>
            <person name="Karnachuk O."/>
            <person name="Ravin N."/>
        </authorList>
    </citation>
    <scope>NUCLEOTIDE SEQUENCE [LARGE SCALE GENOMIC DNA]</scope>
    <source>
        <strain evidence="3">ShG14-8</strain>
    </source>
</reference>
<reference evidence="3 4" key="1">
    <citation type="submission" date="2016-02" db="EMBL/GenBank/DDBJ databases">
        <authorList>
            <person name="Wen L."/>
            <person name="He K."/>
            <person name="Yang H."/>
        </authorList>
    </citation>
    <scope>NUCLEOTIDE SEQUENCE [LARGE SCALE GENOMIC DNA]</scope>
    <source>
        <strain evidence="3">ShG14-8</strain>
    </source>
</reference>